<dbReference type="AlphaFoldDB" id="A0A5E4A0P6"/>
<dbReference type="Proteomes" id="UP000335636">
    <property type="component" value="Unassembled WGS sequence"/>
</dbReference>
<feature type="compositionally biased region" description="Low complexity" evidence="1">
    <location>
        <begin position="72"/>
        <end position="83"/>
    </location>
</feature>
<feature type="region of interest" description="Disordered" evidence="1">
    <location>
        <begin position="1"/>
        <end position="99"/>
    </location>
</feature>
<name>A0A5E4A0P6_MARMO</name>
<evidence type="ECO:0000313" key="4">
    <source>
        <dbReference type="Proteomes" id="UP000335636"/>
    </source>
</evidence>
<evidence type="ECO:0000313" key="2">
    <source>
        <dbReference type="EMBL" id="KAF7466551.1"/>
    </source>
</evidence>
<reference evidence="3 4" key="1">
    <citation type="submission" date="2019-04" db="EMBL/GenBank/DDBJ databases">
        <authorList>
            <person name="Alioto T."/>
            <person name="Alioto T."/>
        </authorList>
    </citation>
    <scope>NUCLEOTIDE SEQUENCE [LARGE SCALE GENOMIC DNA]</scope>
</reference>
<evidence type="ECO:0000256" key="1">
    <source>
        <dbReference type="SAM" id="MobiDB-lite"/>
    </source>
</evidence>
<keyword evidence="4" id="KW-1185">Reference proteome</keyword>
<dbReference type="Proteomes" id="UP000662637">
    <property type="component" value="Unassembled WGS sequence"/>
</dbReference>
<gene>
    <name evidence="2" type="ORF">GHT09_002074</name>
    <name evidence="3" type="ORF">MONAX_5E002898</name>
</gene>
<accession>A0A5E4A0P6</accession>
<proteinExistence type="predicted"/>
<reference evidence="2" key="2">
    <citation type="submission" date="2020-08" db="EMBL/GenBank/DDBJ databases">
        <authorList>
            <person name="Shumante A."/>
            <person name="Zimin A.V."/>
            <person name="Puiu D."/>
            <person name="Salzberg S.L."/>
        </authorList>
    </citation>
    <scope>NUCLEOTIDE SEQUENCE</scope>
    <source>
        <strain evidence="2">WC2-LM</strain>
        <tissue evidence="2">Liver</tissue>
    </source>
</reference>
<sequence>MSALPAQQARPLQEAASAHPSAGRLPSSRPGSQRTRVPHGCLLADGAFRNGPSAPRERDRVGLPQQPGTWCSSASLSAVNSGSRGDKATSQSLSDWKGPCMGSPRQCASASCWGSLGCAGSGLTPPPQASGYLELGRRPVASEELRKFKIFLEF</sequence>
<dbReference type="EMBL" id="WJEC01007840">
    <property type="protein sequence ID" value="KAF7466551.1"/>
    <property type="molecule type" value="Genomic_DNA"/>
</dbReference>
<evidence type="ECO:0000313" key="3">
    <source>
        <dbReference type="EMBL" id="VTJ50793.1"/>
    </source>
</evidence>
<protein>
    <submittedName>
        <fullName evidence="3">Uncharacterized protein</fullName>
    </submittedName>
</protein>
<organism evidence="3 4">
    <name type="scientific">Marmota monax</name>
    <name type="common">Woodchuck</name>
    <dbReference type="NCBI Taxonomy" id="9995"/>
    <lineage>
        <taxon>Eukaryota</taxon>
        <taxon>Metazoa</taxon>
        <taxon>Chordata</taxon>
        <taxon>Craniata</taxon>
        <taxon>Vertebrata</taxon>
        <taxon>Euteleostomi</taxon>
        <taxon>Mammalia</taxon>
        <taxon>Eutheria</taxon>
        <taxon>Euarchontoglires</taxon>
        <taxon>Glires</taxon>
        <taxon>Rodentia</taxon>
        <taxon>Sciuromorpha</taxon>
        <taxon>Sciuridae</taxon>
        <taxon>Xerinae</taxon>
        <taxon>Marmotini</taxon>
        <taxon>Marmota</taxon>
    </lineage>
</organism>
<dbReference type="EMBL" id="CABDUW010000001">
    <property type="protein sequence ID" value="VTJ50793.1"/>
    <property type="molecule type" value="Genomic_DNA"/>
</dbReference>